<evidence type="ECO:0000313" key="4">
    <source>
        <dbReference type="Proteomes" id="UP000023152"/>
    </source>
</evidence>
<keyword evidence="1" id="KW-0472">Membrane</keyword>
<feature type="domain" description="Acyl-CoA dehydrogenase/oxidase N-terminal" evidence="2">
    <location>
        <begin position="113"/>
        <end position="222"/>
    </location>
</feature>
<dbReference type="GO" id="GO:0016627">
    <property type="term" value="F:oxidoreductase activity, acting on the CH-CH group of donors"/>
    <property type="evidence" value="ECO:0007669"/>
    <property type="project" value="InterPro"/>
</dbReference>
<evidence type="ECO:0000313" key="3">
    <source>
        <dbReference type="EMBL" id="ETO19110.1"/>
    </source>
</evidence>
<dbReference type="EMBL" id="ASPP01014022">
    <property type="protein sequence ID" value="ETO19110.1"/>
    <property type="molecule type" value="Genomic_DNA"/>
</dbReference>
<keyword evidence="1" id="KW-1133">Transmembrane helix</keyword>
<sequence>MQKQSTINHRFYSLFSFGNVIEYNMSLNKISVVMLRRLCRASFPSARKWSNVHRISRFHISTIQRCLCFICFLGCVNKAHSKPKTNKCNKTKKKKLKKKKKRKLGMQKIGLNDDQLSYQELALDFMQKALKPNAKHWEEKSEMDFSVLREAANLGFGGLYIPTAHGGTGLSRHDTTVVFEALSQGCVSTTSLLTIHNMTAWMLSNFGSDELRKKYLPQMLSCEVYFFFFCDLIFLVLMFLLSL</sequence>
<gene>
    <name evidence="3" type="ORF">RFI_18129</name>
</gene>
<dbReference type="InterPro" id="IPR009100">
    <property type="entry name" value="AcylCoA_DH/oxidase_NM_dom_sf"/>
</dbReference>
<name>X6MYJ4_RETFI</name>
<organism evidence="3 4">
    <name type="scientific">Reticulomyxa filosa</name>
    <dbReference type="NCBI Taxonomy" id="46433"/>
    <lineage>
        <taxon>Eukaryota</taxon>
        <taxon>Sar</taxon>
        <taxon>Rhizaria</taxon>
        <taxon>Retaria</taxon>
        <taxon>Foraminifera</taxon>
        <taxon>Monothalamids</taxon>
        <taxon>Reticulomyxidae</taxon>
        <taxon>Reticulomyxa</taxon>
    </lineage>
</organism>
<dbReference type="Gene3D" id="1.10.540.10">
    <property type="entry name" value="Acyl-CoA dehydrogenase/oxidase, N-terminal domain"/>
    <property type="match status" value="1"/>
</dbReference>
<dbReference type="Pfam" id="PF02771">
    <property type="entry name" value="Acyl-CoA_dh_N"/>
    <property type="match status" value="1"/>
</dbReference>
<dbReference type="Proteomes" id="UP000023152">
    <property type="component" value="Unassembled WGS sequence"/>
</dbReference>
<evidence type="ECO:0000259" key="2">
    <source>
        <dbReference type="Pfam" id="PF02771"/>
    </source>
</evidence>
<proteinExistence type="predicted"/>
<dbReference type="OrthoDB" id="10254877at2759"/>
<dbReference type="GO" id="GO:0050660">
    <property type="term" value="F:flavin adenine dinucleotide binding"/>
    <property type="evidence" value="ECO:0007669"/>
    <property type="project" value="InterPro"/>
</dbReference>
<protein>
    <recommendedName>
        <fullName evidence="2">Acyl-CoA dehydrogenase/oxidase N-terminal domain-containing protein</fullName>
    </recommendedName>
</protein>
<dbReference type="InterPro" id="IPR013786">
    <property type="entry name" value="AcylCoA_DH/ox_N"/>
</dbReference>
<dbReference type="InterPro" id="IPR037069">
    <property type="entry name" value="AcylCoA_DH/ox_N_sf"/>
</dbReference>
<dbReference type="PANTHER" id="PTHR43831">
    <property type="entry name" value="ISOBUTYRYL-COA DEHYDROGENASE"/>
    <property type="match status" value="1"/>
</dbReference>
<dbReference type="AlphaFoldDB" id="X6MYJ4"/>
<keyword evidence="4" id="KW-1185">Reference proteome</keyword>
<dbReference type="SUPFAM" id="SSF56645">
    <property type="entry name" value="Acyl-CoA dehydrogenase NM domain-like"/>
    <property type="match status" value="1"/>
</dbReference>
<accession>X6MYJ4</accession>
<dbReference type="PANTHER" id="PTHR43831:SF1">
    <property type="entry name" value="ISOBUTYRYL-COA DEHYDROGENASE, MITOCHONDRIAL"/>
    <property type="match status" value="1"/>
</dbReference>
<evidence type="ECO:0000256" key="1">
    <source>
        <dbReference type="SAM" id="Phobius"/>
    </source>
</evidence>
<keyword evidence="1" id="KW-0812">Transmembrane</keyword>
<reference evidence="3 4" key="1">
    <citation type="journal article" date="2013" name="Curr. Biol.">
        <title>The Genome of the Foraminiferan Reticulomyxa filosa.</title>
        <authorList>
            <person name="Glockner G."/>
            <person name="Hulsmann N."/>
            <person name="Schleicher M."/>
            <person name="Noegel A.A."/>
            <person name="Eichinger L."/>
            <person name="Gallinger C."/>
            <person name="Pawlowski J."/>
            <person name="Sierra R."/>
            <person name="Euteneuer U."/>
            <person name="Pillet L."/>
            <person name="Moustafa A."/>
            <person name="Platzer M."/>
            <person name="Groth M."/>
            <person name="Szafranski K."/>
            <person name="Schliwa M."/>
        </authorList>
    </citation>
    <scope>NUCLEOTIDE SEQUENCE [LARGE SCALE GENOMIC DNA]</scope>
</reference>
<comment type="caution">
    <text evidence="3">The sequence shown here is derived from an EMBL/GenBank/DDBJ whole genome shotgun (WGS) entry which is preliminary data.</text>
</comment>
<feature type="transmembrane region" description="Helical" evidence="1">
    <location>
        <begin position="222"/>
        <end position="241"/>
    </location>
</feature>
<dbReference type="InterPro" id="IPR052547">
    <property type="entry name" value="Mito_Isobutyryl-CoADH"/>
</dbReference>